<dbReference type="AlphaFoldDB" id="A0A5B8MGH3"/>
<protein>
    <submittedName>
        <fullName evidence="2">Uncharacterized protein</fullName>
    </submittedName>
</protein>
<name>A0A5B8MGH3_9CHLO</name>
<feature type="transmembrane region" description="Helical" evidence="1">
    <location>
        <begin position="225"/>
        <end position="246"/>
    </location>
</feature>
<gene>
    <name evidence="2" type="ORF">A3770_02p19590</name>
</gene>
<proteinExistence type="predicted"/>
<evidence type="ECO:0000313" key="2">
    <source>
        <dbReference type="EMBL" id="QDZ19441.1"/>
    </source>
</evidence>
<sequence length="434" mass="47693">MKGVEVGLGLGLGLVGVVVVGVGYAKGKGKREGEEGKKGETTTELFPMETVMLKEKETTVTTVTFFAGDVRDAEDFLKPRMEAILQKNRWLAGAVGIKRGKGVLTFPGEEAGHLELPPDMFRVYDCDGEVSLHRGTDYAAFANCLSHRIVKAGPTNLVWTVTLIPDAREPSTRFALVTSMAHAVGDGCTYYEIHNQLTGACAIRAISPLRDWGVYERMREACTTLAEVFTGAFFTGIAFRMLYGLVTRKKPTMRLVYVNEEWVKAQKARVTSATGGREFISTNDAVTSWFFADMGAPMNLMAINFRGRIENCSNDNAGNYEDMVYYLSGDADEPLQIRRSLKGMRRTSDSQLGSTLSRLLGKGSLCTNWSTFAKPARIDKVVPDLHLPLFKSGDLPYGWALCVLFKPDAARTGILLLSYQDPKDVEPMGDAIGF</sequence>
<feature type="transmembrane region" description="Helical" evidence="1">
    <location>
        <begin position="6"/>
        <end position="25"/>
    </location>
</feature>
<evidence type="ECO:0000256" key="1">
    <source>
        <dbReference type="SAM" id="Phobius"/>
    </source>
</evidence>
<evidence type="ECO:0000313" key="3">
    <source>
        <dbReference type="Proteomes" id="UP000316726"/>
    </source>
</evidence>
<accession>A0A5B8MGH3</accession>
<keyword evidence="3" id="KW-1185">Reference proteome</keyword>
<keyword evidence="1" id="KW-1133">Transmembrane helix</keyword>
<dbReference type="EMBL" id="CP031035">
    <property type="protein sequence ID" value="QDZ19441.1"/>
    <property type="molecule type" value="Genomic_DNA"/>
</dbReference>
<keyword evidence="1" id="KW-0472">Membrane</keyword>
<dbReference type="Proteomes" id="UP000316726">
    <property type="component" value="Chromosome 2"/>
</dbReference>
<organism evidence="2 3">
    <name type="scientific">Chloropicon primus</name>
    <dbReference type="NCBI Taxonomy" id="1764295"/>
    <lineage>
        <taxon>Eukaryota</taxon>
        <taxon>Viridiplantae</taxon>
        <taxon>Chlorophyta</taxon>
        <taxon>Chloropicophyceae</taxon>
        <taxon>Chloropicales</taxon>
        <taxon>Chloropicaceae</taxon>
        <taxon>Chloropicon</taxon>
    </lineage>
</organism>
<dbReference type="OrthoDB" id="192440at2759"/>
<reference evidence="2 3" key="1">
    <citation type="submission" date="2018-07" db="EMBL/GenBank/DDBJ databases">
        <title>The complete nuclear genome of the prasinophyte Chloropicon primus (CCMP1205).</title>
        <authorList>
            <person name="Pombert J.-F."/>
            <person name="Otis C."/>
            <person name="Turmel M."/>
            <person name="Lemieux C."/>
        </authorList>
    </citation>
    <scope>NUCLEOTIDE SEQUENCE [LARGE SCALE GENOMIC DNA]</scope>
    <source>
        <strain evidence="2 3">CCMP1205</strain>
    </source>
</reference>
<keyword evidence="1" id="KW-0812">Transmembrane</keyword>